<dbReference type="Pfam" id="PF01473">
    <property type="entry name" value="Choline_bind_1"/>
    <property type="match status" value="5"/>
</dbReference>
<feature type="compositionally biased region" description="Polar residues" evidence="3">
    <location>
        <begin position="80"/>
        <end position="102"/>
    </location>
</feature>
<sequence>MQESSKILKYGKAALLMGIALLVPCQLCWADNASLNSAASNAPHAVQSENTADVSLNSSMGLNTGSSERTGASAADLEPNTPSTGESEGAGSDSQSPDSSHPTYAKGWNETEDGWVYLTSDNQDSFCEGWLKLGDTWYWFDPATHLMATGVVECNGCMYRFVDSGAREGAMTVGWSYDSEASLWYYARPSGMLECGWLEIGDTWYYFDEETCAMRTGWLELDGAAYYFDESSGAMATGWHWIDGAWYSLRPTGVLERGWLLEGDTWYWLDRETGAMANGPCEIDGTPYGFYSSGAMASGWFFFDGAWYYASDSGVLQSGWLADCGCRYYLDEETYAMQTGWIELDGVEYYFGDASGAMASNRWVVDGDGQAFYAGSSGAILCKGVQSADGIIVTGEDGLPFAGWIELDGNRFLFSDEGLMLTGWQELDGTWYYLNDQGIMQTGWLYWDGHWYLLGNSGAMQTGWNYVDGNWYYFNSWGYMACGGWQYVGSVDYKFSSSGAMVGAWVDVPCYMQYPELPTGCESVALTNLLNYYGFGLSKTTIAGHYLPLSWSNNFVTAFAGDPFTGTGGLNGCVAPAIVIAGNNYLSAAGSSLRAVDVSFSSIPALKNRLACGQPIEVWNTEWGGYPGGRYAASLYNGHNYGLWGGNHAVVLKGYDDEEDIVYVSDSISGDVTRDAKVFFSTWQMMDSQAVAIE</sequence>
<evidence type="ECO:0000256" key="2">
    <source>
        <dbReference type="PROSITE-ProRule" id="PRU00591"/>
    </source>
</evidence>
<feature type="repeat" description="Cell wall-binding" evidence="2">
    <location>
        <begin position="421"/>
        <end position="440"/>
    </location>
</feature>
<evidence type="ECO:0000256" key="4">
    <source>
        <dbReference type="SAM" id="SignalP"/>
    </source>
</evidence>
<evidence type="ECO:0000313" key="6">
    <source>
        <dbReference type="EMBL" id="RDB57231.1"/>
    </source>
</evidence>
<evidence type="ECO:0000259" key="5">
    <source>
        <dbReference type="Pfam" id="PF13529"/>
    </source>
</evidence>
<feature type="repeat" description="Cell wall-binding" evidence="2">
    <location>
        <begin position="461"/>
        <end position="480"/>
    </location>
</feature>
<organism evidence="6 7">
    <name type="scientific">Slackia isoflavoniconvertens</name>
    <dbReference type="NCBI Taxonomy" id="572010"/>
    <lineage>
        <taxon>Bacteria</taxon>
        <taxon>Bacillati</taxon>
        <taxon>Actinomycetota</taxon>
        <taxon>Coriobacteriia</taxon>
        <taxon>Eggerthellales</taxon>
        <taxon>Eggerthellaceae</taxon>
        <taxon>Slackia</taxon>
    </lineage>
</organism>
<feature type="compositionally biased region" description="Polar residues" evidence="3">
    <location>
        <begin position="56"/>
        <end position="70"/>
    </location>
</feature>
<dbReference type="Pfam" id="PF19127">
    <property type="entry name" value="Choline_bind_3"/>
    <property type="match status" value="2"/>
</dbReference>
<accession>A0A369LC71</accession>
<dbReference type="PANTHER" id="PTHR37806:SF1">
    <property type="entry name" value="PEPTIDASE C39-LIKE DOMAIN-CONTAINING PROTEIN"/>
    <property type="match status" value="1"/>
</dbReference>
<evidence type="ECO:0000256" key="3">
    <source>
        <dbReference type="SAM" id="MobiDB-lite"/>
    </source>
</evidence>
<dbReference type="Gene3D" id="3.90.70.10">
    <property type="entry name" value="Cysteine proteinases"/>
    <property type="match status" value="1"/>
</dbReference>
<dbReference type="Pfam" id="PF13529">
    <property type="entry name" value="Peptidase_C39_2"/>
    <property type="match status" value="1"/>
</dbReference>
<evidence type="ECO:0000256" key="1">
    <source>
        <dbReference type="ARBA" id="ARBA00022737"/>
    </source>
</evidence>
<dbReference type="InterPro" id="IPR039564">
    <property type="entry name" value="Peptidase_C39-like"/>
</dbReference>
<protein>
    <recommendedName>
        <fullName evidence="5">Peptidase C39-like domain-containing protein</fullName>
    </recommendedName>
</protein>
<evidence type="ECO:0000313" key="7">
    <source>
        <dbReference type="Proteomes" id="UP000253975"/>
    </source>
</evidence>
<dbReference type="PROSITE" id="PS51170">
    <property type="entry name" value="CW"/>
    <property type="match status" value="3"/>
</dbReference>
<dbReference type="SUPFAM" id="SSF69360">
    <property type="entry name" value="Cell wall binding repeat"/>
    <property type="match status" value="2"/>
</dbReference>
<feature type="chain" id="PRO_5039150621" description="Peptidase C39-like domain-containing protein" evidence="4">
    <location>
        <begin position="31"/>
        <end position="694"/>
    </location>
</feature>
<comment type="caution">
    <text evidence="6">The sequence shown here is derived from an EMBL/GenBank/DDBJ whole genome shotgun (WGS) entry which is preliminary data.</text>
</comment>
<dbReference type="EMBL" id="PPTO01000012">
    <property type="protein sequence ID" value="RDB57231.1"/>
    <property type="molecule type" value="Genomic_DNA"/>
</dbReference>
<keyword evidence="4" id="KW-0732">Signal</keyword>
<gene>
    <name evidence="6" type="ORF">C1881_07700</name>
</gene>
<reference evidence="6 7" key="1">
    <citation type="journal article" date="2018" name="Elife">
        <title>Discovery and characterization of a prevalent human gut bacterial enzyme sufficient for the inactivation of a family of plant toxins.</title>
        <authorList>
            <person name="Koppel N."/>
            <person name="Bisanz J.E."/>
            <person name="Pandelia M.E."/>
            <person name="Turnbaugh P.J."/>
            <person name="Balskus E.P."/>
        </authorList>
    </citation>
    <scope>NUCLEOTIDE SEQUENCE [LARGE SCALE GENOMIC DNA]</scope>
    <source>
        <strain evidence="6 7">OB21 GAM31</strain>
    </source>
</reference>
<keyword evidence="1" id="KW-0677">Repeat</keyword>
<dbReference type="Gene3D" id="2.10.270.10">
    <property type="entry name" value="Cholin Binding"/>
    <property type="match status" value="6"/>
</dbReference>
<feature type="domain" description="Peptidase C39-like" evidence="5">
    <location>
        <begin position="507"/>
        <end position="667"/>
    </location>
</feature>
<feature type="region of interest" description="Disordered" evidence="3">
    <location>
        <begin position="56"/>
        <end position="105"/>
    </location>
</feature>
<feature type="repeat" description="Cell wall-binding" evidence="2">
    <location>
        <begin position="441"/>
        <end position="460"/>
    </location>
</feature>
<name>A0A369LC71_9ACTN</name>
<dbReference type="PANTHER" id="PTHR37806">
    <property type="entry name" value="LMO0724 PROTEIN"/>
    <property type="match status" value="1"/>
</dbReference>
<feature type="signal peptide" evidence="4">
    <location>
        <begin position="1"/>
        <end position="30"/>
    </location>
</feature>
<dbReference type="InterPro" id="IPR018337">
    <property type="entry name" value="Cell_wall/Cho-bd_repeat"/>
</dbReference>
<dbReference type="Proteomes" id="UP000253975">
    <property type="component" value="Unassembled WGS sequence"/>
</dbReference>
<proteinExistence type="predicted"/>
<dbReference type="AlphaFoldDB" id="A0A369LC71"/>